<dbReference type="RefSeq" id="XP_043143426.1">
    <property type="nucleotide sequence ID" value="XM_043287491.1"/>
</dbReference>
<dbReference type="PANTHER" id="PTHR42070:SF1">
    <property type="entry name" value="FILAMENT ASSOCIATED PROTEIN, PUTATIVE (AFU_ORTHOLOGUE AFUA_8G06630)-RELATED"/>
    <property type="match status" value="1"/>
</dbReference>
<comment type="caution">
    <text evidence="2">The sequence shown here is derived from an EMBL/GenBank/DDBJ whole genome shotgun (WGS) entry which is preliminary data.</text>
</comment>
<reference evidence="2" key="1">
    <citation type="journal article" date="2015" name="Genome Announc.">
        <title>Draft Genome Sequence of the Pathogenic Filamentous Fungus Aspergillus udagawae Strain IFM 46973T.</title>
        <authorList>
            <person name="Kusuya Y."/>
            <person name="Takahashi-Nakaguchi A."/>
            <person name="Takahashi H."/>
            <person name="Yaguchi T."/>
        </authorList>
    </citation>
    <scope>NUCLEOTIDE SEQUENCE</scope>
    <source>
        <strain evidence="2">IFM 46973</strain>
    </source>
</reference>
<dbReference type="PANTHER" id="PTHR42070">
    <property type="entry name" value="FILAMENT ASSOCIATED PROTEIN, PUTATIVE (AFU_ORTHOLOGUE AFUA_8G06630)-RELATED"/>
    <property type="match status" value="1"/>
</dbReference>
<feature type="region of interest" description="Disordered" evidence="1">
    <location>
        <begin position="1"/>
        <end position="24"/>
    </location>
</feature>
<dbReference type="CDD" id="cd14688">
    <property type="entry name" value="bZIP_YAP"/>
    <property type="match status" value="1"/>
</dbReference>
<dbReference type="GeneID" id="66990001"/>
<proteinExistence type="predicted"/>
<feature type="compositionally biased region" description="Basic and acidic residues" evidence="1">
    <location>
        <begin position="1"/>
        <end position="14"/>
    </location>
</feature>
<sequence>MSCDKNTERTLRLRENKRRNRARQKEYTADLERRLRKFEQEGVRATVEIQTAAKKVAEENIYLRELLLVLGIDRLSVNDWITRRRSPDGAKDSHQCHEVAGDRICNKGKEGPSCAPSSQLQCSLPCNTVCQSSSCPLSDSIPKPADHSSSTAEDSQVPDMFSSPGRSKSTSDSRQETSCHDAGLAPDEPRTPGEGSSRPPPAPCKLLTRLAANPGSDVSTILAGLETEQKADRVEGGLPCESAYKLLMRYATSEEKIEALARSLEEGCVPNSSGGCKVKNQTVSQALLDICL</sequence>
<protein>
    <recommendedName>
        <fullName evidence="4">BZIP domain-containing protein</fullName>
    </recommendedName>
</protein>
<accession>A0A8E0QKL3</accession>
<dbReference type="AlphaFoldDB" id="A0A8E0QKL3"/>
<dbReference type="EMBL" id="BBXM02000002">
    <property type="protein sequence ID" value="GIC86160.1"/>
    <property type="molecule type" value="Genomic_DNA"/>
</dbReference>
<name>A0A8E0QKL3_9EURO</name>
<evidence type="ECO:0000313" key="3">
    <source>
        <dbReference type="Proteomes" id="UP000036893"/>
    </source>
</evidence>
<organism evidence="2 3">
    <name type="scientific">Aspergillus udagawae</name>
    <dbReference type="NCBI Taxonomy" id="91492"/>
    <lineage>
        <taxon>Eukaryota</taxon>
        <taxon>Fungi</taxon>
        <taxon>Dikarya</taxon>
        <taxon>Ascomycota</taxon>
        <taxon>Pezizomycotina</taxon>
        <taxon>Eurotiomycetes</taxon>
        <taxon>Eurotiomycetidae</taxon>
        <taxon>Eurotiales</taxon>
        <taxon>Aspergillaceae</taxon>
        <taxon>Aspergillus</taxon>
        <taxon>Aspergillus subgen. Fumigati</taxon>
    </lineage>
</organism>
<dbReference type="Proteomes" id="UP000036893">
    <property type="component" value="Unassembled WGS sequence"/>
</dbReference>
<feature type="compositionally biased region" description="Basic and acidic residues" evidence="1">
    <location>
        <begin position="169"/>
        <end position="179"/>
    </location>
</feature>
<evidence type="ECO:0000256" key="1">
    <source>
        <dbReference type="SAM" id="MobiDB-lite"/>
    </source>
</evidence>
<feature type="region of interest" description="Disordered" evidence="1">
    <location>
        <begin position="137"/>
        <end position="204"/>
    </location>
</feature>
<reference evidence="2" key="2">
    <citation type="submission" date="2021-01" db="EMBL/GenBank/DDBJ databases">
        <title>Pan-genome distribution and transcriptional activeness of fungal secondary metabolism genes in Aspergillus section Fumigati.</title>
        <authorList>
            <person name="Takahashi H."/>
            <person name="Umemura M."/>
            <person name="Ninomiya A."/>
            <person name="Kusuya Y."/>
            <person name="Urayama S."/>
            <person name="Shimizu M."/>
            <person name="Watanabe A."/>
            <person name="Kamei K."/>
            <person name="Yaguchi T."/>
            <person name="Hagiwara D."/>
        </authorList>
    </citation>
    <scope>NUCLEOTIDE SEQUENCE</scope>
    <source>
        <strain evidence="2">IFM 46973</strain>
    </source>
</reference>
<evidence type="ECO:0000313" key="2">
    <source>
        <dbReference type="EMBL" id="GIC86160.1"/>
    </source>
</evidence>
<gene>
    <name evidence="2" type="ORF">Aud_002525</name>
</gene>
<evidence type="ECO:0008006" key="4">
    <source>
        <dbReference type="Google" id="ProtNLM"/>
    </source>
</evidence>